<accession>A0A8E2DXD6</accession>
<dbReference type="AlphaFoldDB" id="A0A8E2DXD6"/>
<evidence type="ECO:0000256" key="2">
    <source>
        <dbReference type="ARBA" id="ARBA00023043"/>
    </source>
</evidence>
<dbReference type="InterPro" id="IPR036770">
    <property type="entry name" value="Ankyrin_rpt-contain_sf"/>
</dbReference>
<name>A0A8E2DXD6_9PEZI</name>
<sequence length="145" mass="15948">GRTALSLAIEKSFHGIIELILNSPTDIRLNELHGGCSLLFLAIESGNTPLVKRLLYLGADPRIRTQFQETVFHASAYSEDFDLFQLMVNTVGEEDVHAADYDQETPLHIAARLDCFNIFESLLALRAPIDAVSIHGATPLTEAAK</sequence>
<feature type="non-terminal residue" evidence="4">
    <location>
        <position position="1"/>
    </location>
</feature>
<reference evidence="4 5" key="1">
    <citation type="journal article" date="2016" name="Nat. Commun.">
        <title>Ectomycorrhizal ecology is imprinted in the genome of the dominant symbiotic fungus Cenococcum geophilum.</title>
        <authorList>
            <consortium name="DOE Joint Genome Institute"/>
            <person name="Peter M."/>
            <person name="Kohler A."/>
            <person name="Ohm R.A."/>
            <person name="Kuo A."/>
            <person name="Krutzmann J."/>
            <person name="Morin E."/>
            <person name="Arend M."/>
            <person name="Barry K.W."/>
            <person name="Binder M."/>
            <person name="Choi C."/>
            <person name="Clum A."/>
            <person name="Copeland A."/>
            <person name="Grisel N."/>
            <person name="Haridas S."/>
            <person name="Kipfer T."/>
            <person name="LaButti K."/>
            <person name="Lindquist E."/>
            <person name="Lipzen A."/>
            <person name="Maire R."/>
            <person name="Meier B."/>
            <person name="Mihaltcheva S."/>
            <person name="Molinier V."/>
            <person name="Murat C."/>
            <person name="Poggeler S."/>
            <person name="Quandt C.A."/>
            <person name="Sperisen C."/>
            <person name="Tritt A."/>
            <person name="Tisserant E."/>
            <person name="Crous P.W."/>
            <person name="Henrissat B."/>
            <person name="Nehls U."/>
            <person name="Egli S."/>
            <person name="Spatafora J.W."/>
            <person name="Grigoriev I.V."/>
            <person name="Martin F.M."/>
        </authorList>
    </citation>
    <scope>NUCLEOTIDE SEQUENCE [LARGE SCALE GENOMIC DNA]</scope>
    <source>
        <strain evidence="4 5">CBS 459.81</strain>
    </source>
</reference>
<dbReference type="SUPFAM" id="SSF48403">
    <property type="entry name" value="Ankyrin repeat"/>
    <property type="match status" value="1"/>
</dbReference>
<evidence type="ECO:0000256" key="3">
    <source>
        <dbReference type="PROSITE-ProRule" id="PRU00023"/>
    </source>
</evidence>
<dbReference type="Proteomes" id="UP000250266">
    <property type="component" value="Unassembled WGS sequence"/>
</dbReference>
<keyword evidence="1" id="KW-0677">Repeat</keyword>
<dbReference type="PANTHER" id="PTHR24198:SF165">
    <property type="entry name" value="ANKYRIN REPEAT-CONTAINING PROTEIN-RELATED"/>
    <property type="match status" value="1"/>
</dbReference>
<gene>
    <name evidence="4" type="ORF">K432DRAFT_260003</name>
</gene>
<dbReference type="SMART" id="SM00248">
    <property type="entry name" value="ANK"/>
    <property type="match status" value="4"/>
</dbReference>
<dbReference type="OrthoDB" id="341259at2759"/>
<feature type="repeat" description="ANK" evidence="3">
    <location>
        <begin position="34"/>
        <end position="66"/>
    </location>
</feature>
<dbReference type="InterPro" id="IPR002110">
    <property type="entry name" value="Ankyrin_rpt"/>
</dbReference>
<keyword evidence="5" id="KW-1185">Reference proteome</keyword>
<evidence type="ECO:0000313" key="5">
    <source>
        <dbReference type="Proteomes" id="UP000250266"/>
    </source>
</evidence>
<feature type="non-terminal residue" evidence="4">
    <location>
        <position position="145"/>
    </location>
</feature>
<proteinExistence type="predicted"/>
<evidence type="ECO:0000256" key="1">
    <source>
        <dbReference type="ARBA" id="ARBA00022737"/>
    </source>
</evidence>
<dbReference type="Gene3D" id="1.25.40.20">
    <property type="entry name" value="Ankyrin repeat-containing domain"/>
    <property type="match status" value="1"/>
</dbReference>
<keyword evidence="2 3" id="KW-0040">ANK repeat</keyword>
<dbReference type="Pfam" id="PF12796">
    <property type="entry name" value="Ank_2"/>
    <property type="match status" value="1"/>
</dbReference>
<dbReference type="PANTHER" id="PTHR24198">
    <property type="entry name" value="ANKYRIN REPEAT AND PROTEIN KINASE DOMAIN-CONTAINING PROTEIN"/>
    <property type="match status" value="1"/>
</dbReference>
<feature type="repeat" description="ANK" evidence="3">
    <location>
        <begin position="102"/>
        <end position="134"/>
    </location>
</feature>
<organism evidence="4 5">
    <name type="scientific">Lepidopterella palustris CBS 459.81</name>
    <dbReference type="NCBI Taxonomy" id="1314670"/>
    <lineage>
        <taxon>Eukaryota</taxon>
        <taxon>Fungi</taxon>
        <taxon>Dikarya</taxon>
        <taxon>Ascomycota</taxon>
        <taxon>Pezizomycotina</taxon>
        <taxon>Dothideomycetes</taxon>
        <taxon>Pleosporomycetidae</taxon>
        <taxon>Mytilinidiales</taxon>
        <taxon>Argynnaceae</taxon>
        <taxon>Lepidopterella</taxon>
    </lineage>
</organism>
<dbReference type="EMBL" id="KV745831">
    <property type="protein sequence ID" value="OCK73318.1"/>
    <property type="molecule type" value="Genomic_DNA"/>
</dbReference>
<evidence type="ECO:0000313" key="4">
    <source>
        <dbReference type="EMBL" id="OCK73318.1"/>
    </source>
</evidence>
<protein>
    <submittedName>
        <fullName evidence="4">Ankyrin</fullName>
    </submittedName>
</protein>
<dbReference type="PROSITE" id="PS50088">
    <property type="entry name" value="ANK_REPEAT"/>
    <property type="match status" value="2"/>
</dbReference>